<dbReference type="Pfam" id="PF13439">
    <property type="entry name" value="Glyco_transf_4"/>
    <property type="match status" value="1"/>
</dbReference>
<feature type="domain" description="Glycosyltransferase subfamily 4-like N-terminal" evidence="1">
    <location>
        <begin position="13"/>
        <end position="169"/>
    </location>
</feature>
<dbReference type="Pfam" id="PF13692">
    <property type="entry name" value="Glyco_trans_1_4"/>
    <property type="match status" value="1"/>
</dbReference>
<dbReference type="AlphaFoldDB" id="A0A7X3LYJ7"/>
<dbReference type="Gene3D" id="3.40.50.2000">
    <property type="entry name" value="Glycogen Phosphorylase B"/>
    <property type="match status" value="2"/>
</dbReference>
<evidence type="ECO:0000259" key="1">
    <source>
        <dbReference type="Pfam" id="PF13439"/>
    </source>
</evidence>
<dbReference type="EMBL" id="WUMV01000010">
    <property type="protein sequence ID" value="MXN67465.1"/>
    <property type="molecule type" value="Genomic_DNA"/>
</dbReference>
<gene>
    <name evidence="2" type="ORF">GR183_21370</name>
</gene>
<keyword evidence="3" id="KW-1185">Reference proteome</keyword>
<dbReference type="PANTHER" id="PTHR12526:SF637">
    <property type="entry name" value="GLYCOSYLTRANSFERASE EPSF-RELATED"/>
    <property type="match status" value="1"/>
</dbReference>
<proteinExistence type="predicted"/>
<evidence type="ECO:0000313" key="3">
    <source>
        <dbReference type="Proteomes" id="UP000433101"/>
    </source>
</evidence>
<dbReference type="GO" id="GO:0016757">
    <property type="term" value="F:glycosyltransferase activity"/>
    <property type="evidence" value="ECO:0007669"/>
    <property type="project" value="UniProtKB-ARBA"/>
</dbReference>
<keyword evidence="2" id="KW-0808">Transferase</keyword>
<dbReference type="SUPFAM" id="SSF53756">
    <property type="entry name" value="UDP-Glycosyltransferase/glycogen phosphorylase"/>
    <property type="match status" value="1"/>
</dbReference>
<accession>A0A7X3LYJ7</accession>
<evidence type="ECO:0000313" key="2">
    <source>
        <dbReference type="EMBL" id="MXN67465.1"/>
    </source>
</evidence>
<reference evidence="2 3" key="1">
    <citation type="submission" date="2019-12" db="EMBL/GenBank/DDBJ databases">
        <authorList>
            <person name="Li M."/>
        </authorList>
    </citation>
    <scope>NUCLEOTIDE SEQUENCE [LARGE SCALE GENOMIC DNA]</scope>
    <source>
        <strain evidence="2 3">GBMRC 2046</strain>
    </source>
</reference>
<organism evidence="2 3">
    <name type="scientific">Stappia sediminis</name>
    <dbReference type="NCBI Taxonomy" id="2692190"/>
    <lineage>
        <taxon>Bacteria</taxon>
        <taxon>Pseudomonadati</taxon>
        <taxon>Pseudomonadota</taxon>
        <taxon>Alphaproteobacteria</taxon>
        <taxon>Hyphomicrobiales</taxon>
        <taxon>Stappiaceae</taxon>
        <taxon>Stappia</taxon>
    </lineage>
</organism>
<name>A0A7X3LYJ7_9HYPH</name>
<protein>
    <submittedName>
        <fullName evidence="2">Glycosyltransferase</fullName>
    </submittedName>
</protein>
<sequence length="359" mass="39726">MIMHLITNFADIGGAETMLVRLLQSSGEKALVVSLKDVSDRNRRLVGGQVECIALGMNSWTRYAGAGIRLTRLIERKKPTIIVCWMYHAMVAGILAGRLARTSAPIFWNVRQSLDDMNVLSRSSRLAARASRALSRLPDGIIFNSKRAMELHQRFGFENDNIDVIPNGFPRIDVVRDQGERPRIYGIAARLHPQKDHALFFKAAAQLAAQEDDVRFVAAGRGLSWENETVRKMISDAGLAEDLIELRGETDDMGSFYRSIDVLVLSSRTEGFPNVIAEAMGHGIPVVTTDVGEAATIVGSTGKIVPAGDAVALCNAMKMMHDVSASKYSELSNAARRRIDENYSLPIISERYRNFLRYS</sequence>
<dbReference type="Proteomes" id="UP000433101">
    <property type="component" value="Unassembled WGS sequence"/>
</dbReference>
<dbReference type="RefSeq" id="WP_160777697.1">
    <property type="nucleotide sequence ID" value="NZ_WUMV01000010.1"/>
</dbReference>
<comment type="caution">
    <text evidence="2">The sequence shown here is derived from an EMBL/GenBank/DDBJ whole genome shotgun (WGS) entry which is preliminary data.</text>
</comment>
<dbReference type="PANTHER" id="PTHR12526">
    <property type="entry name" value="GLYCOSYLTRANSFERASE"/>
    <property type="match status" value="1"/>
</dbReference>
<dbReference type="InterPro" id="IPR028098">
    <property type="entry name" value="Glyco_trans_4-like_N"/>
</dbReference>